<feature type="binding site" evidence="7">
    <location>
        <position position="127"/>
    </location>
    <ligand>
        <name>Zn(2+)</name>
        <dbReference type="ChEBI" id="CHEBI:29105"/>
        <note>catalytic</note>
    </ligand>
</feature>
<dbReference type="SUPFAM" id="SSF55486">
    <property type="entry name" value="Metalloproteases ('zincins'), catalytic domain"/>
    <property type="match status" value="1"/>
</dbReference>
<name>A0ABU3ZSP2_9SPHN</name>
<dbReference type="InterPro" id="IPR002036">
    <property type="entry name" value="YbeY"/>
</dbReference>
<dbReference type="PANTHER" id="PTHR46986">
    <property type="entry name" value="ENDORIBONUCLEASE YBEY, CHLOROPLASTIC"/>
    <property type="match status" value="1"/>
</dbReference>
<evidence type="ECO:0000256" key="4">
    <source>
        <dbReference type="ARBA" id="ARBA00022759"/>
    </source>
</evidence>
<dbReference type="NCBIfam" id="TIGR00043">
    <property type="entry name" value="rRNA maturation RNase YbeY"/>
    <property type="match status" value="1"/>
</dbReference>
<organism evidence="8 9">
    <name type="scientific">Sphingobium naphthae</name>
    <dbReference type="NCBI Taxonomy" id="1886786"/>
    <lineage>
        <taxon>Bacteria</taxon>
        <taxon>Pseudomonadati</taxon>
        <taxon>Pseudomonadota</taxon>
        <taxon>Alphaproteobacteria</taxon>
        <taxon>Sphingomonadales</taxon>
        <taxon>Sphingomonadaceae</taxon>
        <taxon>Sphingobium</taxon>
    </lineage>
</organism>
<dbReference type="Gene3D" id="3.40.390.30">
    <property type="entry name" value="Metalloproteases ('zincins'), catalytic domain"/>
    <property type="match status" value="1"/>
</dbReference>
<evidence type="ECO:0000256" key="1">
    <source>
        <dbReference type="ARBA" id="ARBA00010875"/>
    </source>
</evidence>
<dbReference type="EC" id="3.1.-.-" evidence="7"/>
<comment type="similarity">
    <text evidence="1 7">Belongs to the endoribonuclease YbeY family.</text>
</comment>
<dbReference type="HAMAP" id="MF_00009">
    <property type="entry name" value="Endoribonucl_YbeY"/>
    <property type="match status" value="1"/>
</dbReference>
<proteinExistence type="inferred from homology"/>
<gene>
    <name evidence="7 8" type="primary">ybeY</name>
    <name evidence="8" type="ORF">O0R41_02875</name>
</gene>
<dbReference type="RefSeq" id="WP_317515707.1">
    <property type="nucleotide sequence ID" value="NZ_JAPTHD010000001.1"/>
</dbReference>
<keyword evidence="3 7" id="KW-0479">Metal-binding</keyword>
<comment type="cofactor">
    <cofactor evidence="7">
        <name>Zn(2+)</name>
        <dbReference type="ChEBI" id="CHEBI:29105"/>
    </cofactor>
    <text evidence="7">Binds 1 zinc ion.</text>
</comment>
<keyword evidence="5 7" id="KW-0378">Hydrolase</keyword>
<dbReference type="InterPro" id="IPR023091">
    <property type="entry name" value="MetalPrtase_cat_dom_sf_prd"/>
</dbReference>
<evidence type="ECO:0000256" key="3">
    <source>
        <dbReference type="ARBA" id="ARBA00022723"/>
    </source>
</evidence>
<evidence type="ECO:0000256" key="2">
    <source>
        <dbReference type="ARBA" id="ARBA00022722"/>
    </source>
</evidence>
<comment type="caution">
    <text evidence="8">The sequence shown here is derived from an EMBL/GenBank/DDBJ whole genome shotgun (WGS) entry which is preliminary data.</text>
</comment>
<reference evidence="9" key="1">
    <citation type="journal article" date="2022" name="J Environ Chem Eng">
        <title>Biodegradation of petroleum oil using a constructed nonpathogenic and heavy metal-tolerant bacterial consortium isolated from marine sponges.</title>
        <authorList>
            <person name="Dechsakulwatana C."/>
            <person name="Rungsihiranrut A."/>
            <person name="Muangchinda C."/>
            <person name="Ningthoujam R."/>
            <person name="Klankeo P."/>
            <person name="Pinyakong O."/>
        </authorList>
    </citation>
    <scope>NUCLEOTIDE SEQUENCE [LARGE SCALE GENOMIC DNA]</scope>
    <source>
        <strain evidence="9">MO2-4</strain>
    </source>
</reference>
<comment type="function">
    <text evidence="7">Single strand-specific metallo-endoribonuclease involved in late-stage 70S ribosome quality control and in maturation of the 3' terminus of the 16S rRNA.</text>
</comment>
<accession>A0ABU3ZSP2</accession>
<keyword evidence="4 7" id="KW-0255">Endonuclease</keyword>
<feature type="binding site" evidence="7">
    <location>
        <position position="131"/>
    </location>
    <ligand>
        <name>Zn(2+)</name>
        <dbReference type="ChEBI" id="CHEBI:29105"/>
        <note>catalytic</note>
    </ligand>
</feature>
<dbReference type="Proteomes" id="UP001185984">
    <property type="component" value="Unassembled WGS sequence"/>
</dbReference>
<keyword evidence="7" id="KW-0963">Cytoplasm</keyword>
<evidence type="ECO:0000256" key="7">
    <source>
        <dbReference type="HAMAP-Rule" id="MF_00009"/>
    </source>
</evidence>
<evidence type="ECO:0000313" key="8">
    <source>
        <dbReference type="EMBL" id="MDV5822543.1"/>
    </source>
</evidence>
<keyword evidence="9" id="KW-1185">Reference proteome</keyword>
<keyword evidence="6 7" id="KW-0862">Zinc</keyword>
<evidence type="ECO:0000256" key="6">
    <source>
        <dbReference type="ARBA" id="ARBA00022833"/>
    </source>
</evidence>
<sequence length="169" mass="18213">MIEVALLHEDGWPGADWELIAQRAVTTAIAHSPYAAFASDATLYEVAVKLTSDEEVHALNRAYRDKDKPTNVLSFPMVQDDLLEVTANTDDGEVLLGDIVLAEGVCAAEAADKGISVADHATHLIVHGTFHLLGYDHMDDNEAEAMEALEITALASLGLADPYGDREEI</sequence>
<dbReference type="PANTHER" id="PTHR46986:SF1">
    <property type="entry name" value="ENDORIBONUCLEASE YBEY, CHLOROPLASTIC"/>
    <property type="match status" value="1"/>
</dbReference>
<protein>
    <recommendedName>
        <fullName evidence="7">Endoribonuclease YbeY</fullName>
        <ecNumber evidence="7">3.1.-.-</ecNumber>
    </recommendedName>
</protein>
<dbReference type="EMBL" id="JAPTHD010000001">
    <property type="protein sequence ID" value="MDV5822543.1"/>
    <property type="molecule type" value="Genomic_DNA"/>
</dbReference>
<dbReference type="Pfam" id="PF02130">
    <property type="entry name" value="YbeY"/>
    <property type="match status" value="1"/>
</dbReference>
<evidence type="ECO:0000256" key="5">
    <source>
        <dbReference type="ARBA" id="ARBA00022801"/>
    </source>
</evidence>
<evidence type="ECO:0000313" key="9">
    <source>
        <dbReference type="Proteomes" id="UP001185984"/>
    </source>
</evidence>
<keyword evidence="7" id="KW-0690">Ribosome biogenesis</keyword>
<keyword evidence="2 7" id="KW-0540">Nuclease</keyword>
<comment type="subcellular location">
    <subcellularLocation>
        <location evidence="7">Cytoplasm</location>
    </subcellularLocation>
</comment>
<feature type="binding site" evidence="7">
    <location>
        <position position="137"/>
    </location>
    <ligand>
        <name>Zn(2+)</name>
        <dbReference type="ChEBI" id="CHEBI:29105"/>
        <note>catalytic</note>
    </ligand>
</feature>
<keyword evidence="7" id="KW-0698">rRNA processing</keyword>